<name>A0A921L7C5_9FIRM</name>
<dbReference type="PANTHER" id="PTHR43023">
    <property type="entry name" value="PROTEIN TRIGALACTOSYLDIACYLGLYCEROL 3, CHLOROPLASTIC"/>
    <property type="match status" value="1"/>
</dbReference>
<dbReference type="SUPFAM" id="SSF52540">
    <property type="entry name" value="P-loop containing nucleoside triphosphate hydrolases"/>
    <property type="match status" value="1"/>
</dbReference>
<dbReference type="Proteomes" id="UP000780768">
    <property type="component" value="Unassembled WGS sequence"/>
</dbReference>
<evidence type="ECO:0000313" key="6">
    <source>
        <dbReference type="Proteomes" id="UP000780768"/>
    </source>
</evidence>
<evidence type="ECO:0000259" key="4">
    <source>
        <dbReference type="PROSITE" id="PS50893"/>
    </source>
</evidence>
<gene>
    <name evidence="5" type="ORF">K8V65_03800</name>
</gene>
<dbReference type="InterPro" id="IPR003593">
    <property type="entry name" value="AAA+_ATPase"/>
</dbReference>
<protein>
    <submittedName>
        <fullName evidence="5">ABC transporter ATP-binding protein</fullName>
    </submittedName>
</protein>
<proteinExistence type="predicted"/>
<dbReference type="Gene3D" id="3.40.50.300">
    <property type="entry name" value="P-loop containing nucleotide triphosphate hydrolases"/>
    <property type="match status" value="1"/>
</dbReference>
<evidence type="ECO:0000256" key="3">
    <source>
        <dbReference type="ARBA" id="ARBA00022840"/>
    </source>
</evidence>
<keyword evidence="3 5" id="KW-0067">ATP-binding</keyword>
<dbReference type="SMART" id="SM00382">
    <property type="entry name" value="AAA"/>
    <property type="match status" value="1"/>
</dbReference>
<feature type="domain" description="ABC transporter" evidence="4">
    <location>
        <begin position="2"/>
        <end position="238"/>
    </location>
</feature>
<dbReference type="PROSITE" id="PS50893">
    <property type="entry name" value="ABC_TRANSPORTER_2"/>
    <property type="match status" value="1"/>
</dbReference>
<reference evidence="5" key="2">
    <citation type="submission" date="2021-09" db="EMBL/GenBank/DDBJ databases">
        <authorList>
            <person name="Gilroy R."/>
        </authorList>
    </citation>
    <scope>NUCLEOTIDE SEQUENCE</scope>
    <source>
        <strain evidence="5">7318</strain>
    </source>
</reference>
<sequence length="245" mass="27455">MIKVVNLHKYFKGRHVLKDINFTVHKGETLVIIGGSGSGKSTLLKLLIGLLRPEKGSIFIKDQEISAMNEMQLDKVRLKMGMVFQYSALFDSMSVGDNVGFGLREHSKMRKEQIKQIVEEKLKLVGLEGFSDFMPNELSGGMKKRVSLARAIAFEPEILLYDEPSSGLDPVTSAKIDDLIVQMQKLLGVTSIVVTHDMKSAFYIADRIAMLYNGEMIAIGTPEEIKKSTDSRVVEFINVSKERKR</sequence>
<dbReference type="AlphaFoldDB" id="A0A921L7C5"/>
<dbReference type="Pfam" id="PF00005">
    <property type="entry name" value="ABC_tran"/>
    <property type="match status" value="1"/>
</dbReference>
<dbReference type="GO" id="GO:0005524">
    <property type="term" value="F:ATP binding"/>
    <property type="evidence" value="ECO:0007669"/>
    <property type="project" value="UniProtKB-KW"/>
</dbReference>
<evidence type="ECO:0000256" key="1">
    <source>
        <dbReference type="ARBA" id="ARBA00022448"/>
    </source>
</evidence>
<accession>A0A921L7C5</accession>
<dbReference type="InterPro" id="IPR017871">
    <property type="entry name" value="ABC_transporter-like_CS"/>
</dbReference>
<reference evidence="5" key="1">
    <citation type="journal article" date="2021" name="PeerJ">
        <title>Extensive microbial diversity within the chicken gut microbiome revealed by metagenomics and culture.</title>
        <authorList>
            <person name="Gilroy R."/>
            <person name="Ravi A."/>
            <person name="Getino M."/>
            <person name="Pursley I."/>
            <person name="Horton D.L."/>
            <person name="Alikhan N.F."/>
            <person name="Baker D."/>
            <person name="Gharbi K."/>
            <person name="Hall N."/>
            <person name="Watson M."/>
            <person name="Adriaenssens E.M."/>
            <person name="Foster-Nyarko E."/>
            <person name="Jarju S."/>
            <person name="Secka A."/>
            <person name="Antonio M."/>
            <person name="Oren A."/>
            <person name="Chaudhuri R.R."/>
            <person name="La Ragione R."/>
            <person name="Hildebrand F."/>
            <person name="Pallen M.J."/>
        </authorList>
    </citation>
    <scope>NUCLEOTIDE SEQUENCE</scope>
    <source>
        <strain evidence="5">7318</strain>
    </source>
</reference>
<dbReference type="EMBL" id="DYVR01000102">
    <property type="protein sequence ID" value="HJF84765.1"/>
    <property type="molecule type" value="Genomic_DNA"/>
</dbReference>
<evidence type="ECO:0000313" key="5">
    <source>
        <dbReference type="EMBL" id="HJF84765.1"/>
    </source>
</evidence>
<comment type="caution">
    <text evidence="5">The sequence shown here is derived from an EMBL/GenBank/DDBJ whole genome shotgun (WGS) entry which is preliminary data.</text>
</comment>
<dbReference type="InterPro" id="IPR027417">
    <property type="entry name" value="P-loop_NTPase"/>
</dbReference>
<keyword evidence="1" id="KW-0813">Transport</keyword>
<dbReference type="CDD" id="cd03261">
    <property type="entry name" value="ABC_Org_Solvent_Resistant"/>
    <property type="match status" value="1"/>
</dbReference>
<dbReference type="PROSITE" id="PS00211">
    <property type="entry name" value="ABC_TRANSPORTER_1"/>
    <property type="match status" value="1"/>
</dbReference>
<keyword evidence="2" id="KW-0547">Nucleotide-binding</keyword>
<dbReference type="GO" id="GO:0016887">
    <property type="term" value="F:ATP hydrolysis activity"/>
    <property type="evidence" value="ECO:0007669"/>
    <property type="project" value="InterPro"/>
</dbReference>
<evidence type="ECO:0000256" key="2">
    <source>
        <dbReference type="ARBA" id="ARBA00022741"/>
    </source>
</evidence>
<dbReference type="PANTHER" id="PTHR43023:SF6">
    <property type="entry name" value="INTERMEMBRANE PHOSPHOLIPID TRANSPORT SYSTEM ATP-BINDING PROTEIN MLAF"/>
    <property type="match status" value="1"/>
</dbReference>
<organism evidence="5 6">
    <name type="scientific">Megamonas hypermegale</name>
    <dbReference type="NCBI Taxonomy" id="158847"/>
    <lineage>
        <taxon>Bacteria</taxon>
        <taxon>Bacillati</taxon>
        <taxon>Bacillota</taxon>
        <taxon>Negativicutes</taxon>
        <taxon>Selenomonadales</taxon>
        <taxon>Selenomonadaceae</taxon>
        <taxon>Megamonas</taxon>
    </lineage>
</organism>
<dbReference type="RefSeq" id="WP_289548296.1">
    <property type="nucleotide sequence ID" value="NZ_CAKMHU010000006.1"/>
</dbReference>
<dbReference type="InterPro" id="IPR003439">
    <property type="entry name" value="ABC_transporter-like_ATP-bd"/>
</dbReference>